<sequence length="242" mass="26515">MSKMEVEGSQDEDVEGDYFQQAGGYEDPPTFTLGHSTKLQGSQGFQVHRTSELSGPLASSEQQDRSGSRMFMQGMMSNFVDFQTIVPSVTCAITQTQSIPEGFNGFNALFLQGNHFNPVQGSIPTAPREILPHPGAVKVEEGTGDSEEGGGREEDRLDKHKTSHKPRGRKSRSSCSSATQSELCLKVEDPDPPVMSDSGFQPSLEEILAEKKMALMRSPEVIAFLKQQQQLGKQQHLARPDS</sequence>
<gene>
    <name evidence="3" type="ORF">MAR_023305</name>
</gene>
<dbReference type="Proteomes" id="UP001164746">
    <property type="component" value="Chromosome 3"/>
</dbReference>
<feature type="compositionally biased region" description="Polar residues" evidence="1">
    <location>
        <begin position="33"/>
        <end position="45"/>
    </location>
</feature>
<reference evidence="3" key="1">
    <citation type="submission" date="2022-11" db="EMBL/GenBank/DDBJ databases">
        <title>Centuries of genome instability and evolution in soft-shell clam transmissible cancer (bioRxiv).</title>
        <authorList>
            <person name="Hart S.F.M."/>
            <person name="Yonemitsu M.A."/>
            <person name="Giersch R.M."/>
            <person name="Beal B.F."/>
            <person name="Arriagada G."/>
            <person name="Davis B.W."/>
            <person name="Ostrander E.A."/>
            <person name="Goff S.P."/>
            <person name="Metzger M.J."/>
        </authorList>
    </citation>
    <scope>NUCLEOTIDE SEQUENCE</scope>
    <source>
        <strain evidence="3">MELC-2E11</strain>
        <tissue evidence="3">Siphon/mantle</tissue>
    </source>
</reference>
<dbReference type="EMBL" id="CP111014">
    <property type="protein sequence ID" value="WAQ98932.1"/>
    <property type="molecule type" value="Genomic_DNA"/>
</dbReference>
<dbReference type="InterPro" id="IPR029316">
    <property type="entry name" value="RFXAP_RFXANK-bd"/>
</dbReference>
<feature type="compositionally biased region" description="Basic and acidic residues" evidence="1">
    <location>
        <begin position="149"/>
        <end position="160"/>
    </location>
</feature>
<organism evidence="3 4">
    <name type="scientific">Mya arenaria</name>
    <name type="common">Soft-shell clam</name>
    <dbReference type="NCBI Taxonomy" id="6604"/>
    <lineage>
        <taxon>Eukaryota</taxon>
        <taxon>Metazoa</taxon>
        <taxon>Spiralia</taxon>
        <taxon>Lophotrochozoa</taxon>
        <taxon>Mollusca</taxon>
        <taxon>Bivalvia</taxon>
        <taxon>Autobranchia</taxon>
        <taxon>Heteroconchia</taxon>
        <taxon>Euheterodonta</taxon>
        <taxon>Imparidentia</taxon>
        <taxon>Neoheterodontei</taxon>
        <taxon>Myida</taxon>
        <taxon>Myoidea</taxon>
        <taxon>Myidae</taxon>
        <taxon>Mya</taxon>
    </lineage>
</organism>
<dbReference type="Pfam" id="PF15289">
    <property type="entry name" value="RFXA_RFXANK_bdg"/>
    <property type="match status" value="1"/>
</dbReference>
<accession>A0ABY7DMM7</accession>
<evidence type="ECO:0000259" key="2">
    <source>
        <dbReference type="Pfam" id="PF15289"/>
    </source>
</evidence>
<feature type="region of interest" description="Disordered" evidence="1">
    <location>
        <begin position="1"/>
        <end position="66"/>
    </location>
</feature>
<proteinExistence type="predicted"/>
<feature type="compositionally biased region" description="Polar residues" evidence="1">
    <location>
        <begin position="173"/>
        <end position="182"/>
    </location>
</feature>
<evidence type="ECO:0000313" key="3">
    <source>
        <dbReference type="EMBL" id="WAQ98932.1"/>
    </source>
</evidence>
<protein>
    <recommendedName>
        <fullName evidence="2">Regulatory factor X-associated protein RFXANK-binding domain-containing protein</fullName>
    </recommendedName>
</protein>
<dbReference type="Gene3D" id="6.10.290.30">
    <property type="entry name" value="Regulatory factor X-associated C-terminal binding domain"/>
    <property type="match status" value="1"/>
</dbReference>
<feature type="compositionally biased region" description="Basic residues" evidence="1">
    <location>
        <begin position="161"/>
        <end position="172"/>
    </location>
</feature>
<feature type="domain" description="Regulatory factor X-associated protein RFXANK-binding" evidence="2">
    <location>
        <begin position="201"/>
        <end position="238"/>
    </location>
</feature>
<keyword evidence="4" id="KW-1185">Reference proteome</keyword>
<dbReference type="InterPro" id="IPR038308">
    <property type="entry name" value="RFXAP_C_sf"/>
</dbReference>
<name>A0ABY7DMM7_MYAAR</name>
<feature type="region of interest" description="Disordered" evidence="1">
    <location>
        <begin position="135"/>
        <end position="200"/>
    </location>
</feature>
<evidence type="ECO:0000313" key="4">
    <source>
        <dbReference type="Proteomes" id="UP001164746"/>
    </source>
</evidence>
<evidence type="ECO:0000256" key="1">
    <source>
        <dbReference type="SAM" id="MobiDB-lite"/>
    </source>
</evidence>